<protein>
    <submittedName>
        <fullName evidence="2">Uncharacterized protein</fullName>
    </submittedName>
</protein>
<organism evidence="2 3">
    <name type="scientific">Tanacetum coccineum</name>
    <dbReference type="NCBI Taxonomy" id="301880"/>
    <lineage>
        <taxon>Eukaryota</taxon>
        <taxon>Viridiplantae</taxon>
        <taxon>Streptophyta</taxon>
        <taxon>Embryophyta</taxon>
        <taxon>Tracheophyta</taxon>
        <taxon>Spermatophyta</taxon>
        <taxon>Magnoliopsida</taxon>
        <taxon>eudicotyledons</taxon>
        <taxon>Gunneridae</taxon>
        <taxon>Pentapetalae</taxon>
        <taxon>asterids</taxon>
        <taxon>campanulids</taxon>
        <taxon>Asterales</taxon>
        <taxon>Asteraceae</taxon>
        <taxon>Asteroideae</taxon>
        <taxon>Anthemideae</taxon>
        <taxon>Anthemidinae</taxon>
        <taxon>Tanacetum</taxon>
    </lineage>
</organism>
<evidence type="ECO:0000313" key="2">
    <source>
        <dbReference type="EMBL" id="GJT23607.1"/>
    </source>
</evidence>
<keyword evidence="3" id="KW-1185">Reference proteome</keyword>
<evidence type="ECO:0000313" key="3">
    <source>
        <dbReference type="Proteomes" id="UP001151760"/>
    </source>
</evidence>
<evidence type="ECO:0000256" key="1">
    <source>
        <dbReference type="SAM" id="SignalP"/>
    </source>
</evidence>
<feature type="chain" id="PRO_5045396973" evidence="1">
    <location>
        <begin position="20"/>
        <end position="328"/>
    </location>
</feature>
<dbReference type="EMBL" id="BQNB010014069">
    <property type="protein sequence ID" value="GJT23607.1"/>
    <property type="molecule type" value="Genomic_DNA"/>
</dbReference>
<name>A0ABQ5CBX1_9ASTR</name>
<feature type="signal peptide" evidence="1">
    <location>
        <begin position="1"/>
        <end position="19"/>
    </location>
</feature>
<proteinExistence type="predicted"/>
<reference evidence="2" key="2">
    <citation type="submission" date="2022-01" db="EMBL/GenBank/DDBJ databases">
        <authorList>
            <person name="Yamashiro T."/>
            <person name="Shiraishi A."/>
            <person name="Satake H."/>
            <person name="Nakayama K."/>
        </authorList>
    </citation>
    <scope>NUCLEOTIDE SEQUENCE</scope>
</reference>
<dbReference type="Proteomes" id="UP001151760">
    <property type="component" value="Unassembled WGS sequence"/>
</dbReference>
<sequence length="328" mass="36961">MGEWTLYLVFSCFCIIAASYVLKKGLEDPTGVGKKPVENNSQAEVEIDSTTKKETSLTIKSHPYFTLTLNHKRITKAGLVLRLFSKVAKFHCPYLDQWVAGGIERPSTISSILCNHFEGAHDLFEKEKEEGQEVSKQLLCGDCIEFMMFTGACLQFVLIDHRSNEAKRSRDHFVTKGLRNTSFQNYVVEVADYDRVSHLCEQWFLEDGFATTVTMRKMDLLLLLLDQNLLGANYPISVDTASHPFSTLNDVRAALQLEISCLYSEGGNSANDAHIQRNNLPYDLRRGESHLVRGEMEADAATCSRVYDVHIDHGPKSSDKLNEAKNLK</sequence>
<comment type="caution">
    <text evidence="2">The sequence shown here is derived from an EMBL/GenBank/DDBJ whole genome shotgun (WGS) entry which is preliminary data.</text>
</comment>
<accession>A0ABQ5CBX1</accession>
<keyword evidence="1" id="KW-0732">Signal</keyword>
<reference evidence="2" key="1">
    <citation type="journal article" date="2022" name="Int. J. Mol. Sci.">
        <title>Draft Genome of Tanacetum Coccineum: Genomic Comparison of Closely Related Tanacetum-Family Plants.</title>
        <authorList>
            <person name="Yamashiro T."/>
            <person name="Shiraishi A."/>
            <person name="Nakayama K."/>
            <person name="Satake H."/>
        </authorList>
    </citation>
    <scope>NUCLEOTIDE SEQUENCE</scope>
</reference>
<gene>
    <name evidence="2" type="ORF">Tco_0893544</name>
</gene>